<sequence>MGLCKRRKIRKQRHEDGVDDNFGFDAFREERKRRTMLVDELEPRPNAVSDVDDRILVRKFSEDRLFLLAESLENMPSALNGVYRLGVYLDRNPRRLQYVLPESL</sequence>
<accession>A0ABQ0L9V2</accession>
<proteinExistence type="predicted"/>
<dbReference type="EMBL" id="DF844081">
    <property type="protein sequence ID" value="GAT47924.1"/>
    <property type="molecule type" value="Genomic_DNA"/>
</dbReference>
<keyword evidence="2" id="KW-1185">Reference proteome</keyword>
<reference evidence="1" key="1">
    <citation type="submission" date="2014-09" db="EMBL/GenBank/DDBJ databases">
        <title>Genome sequence of the luminous mushroom Mycena chlorophos for searching fungal bioluminescence genes.</title>
        <authorList>
            <person name="Tanaka Y."/>
            <person name="Kasuga D."/>
            <person name="Oba Y."/>
            <person name="Hase S."/>
            <person name="Sato K."/>
            <person name="Oba Y."/>
            <person name="Sakakibara Y."/>
        </authorList>
    </citation>
    <scope>NUCLEOTIDE SEQUENCE</scope>
</reference>
<evidence type="ECO:0000313" key="1">
    <source>
        <dbReference type="EMBL" id="GAT47924.1"/>
    </source>
</evidence>
<protein>
    <submittedName>
        <fullName evidence="1">Uncharacterized protein</fullName>
    </submittedName>
</protein>
<organism evidence="1 2">
    <name type="scientific">Mycena chlorophos</name>
    <name type="common">Agaric fungus</name>
    <name type="synonym">Agaricus chlorophos</name>
    <dbReference type="NCBI Taxonomy" id="658473"/>
    <lineage>
        <taxon>Eukaryota</taxon>
        <taxon>Fungi</taxon>
        <taxon>Dikarya</taxon>
        <taxon>Basidiomycota</taxon>
        <taxon>Agaricomycotina</taxon>
        <taxon>Agaricomycetes</taxon>
        <taxon>Agaricomycetidae</taxon>
        <taxon>Agaricales</taxon>
        <taxon>Marasmiineae</taxon>
        <taxon>Mycenaceae</taxon>
        <taxon>Mycena</taxon>
    </lineage>
</organism>
<gene>
    <name evidence="1" type="ORF">MCHLO_05365</name>
</gene>
<evidence type="ECO:0000313" key="2">
    <source>
        <dbReference type="Proteomes" id="UP000815677"/>
    </source>
</evidence>
<name>A0ABQ0L9V2_MYCCL</name>
<dbReference type="Proteomes" id="UP000815677">
    <property type="component" value="Unassembled WGS sequence"/>
</dbReference>